<organism evidence="2 3">
    <name type="scientific">Marinoscillum furvescens DSM 4134</name>
    <dbReference type="NCBI Taxonomy" id="1122208"/>
    <lineage>
        <taxon>Bacteria</taxon>
        <taxon>Pseudomonadati</taxon>
        <taxon>Bacteroidota</taxon>
        <taxon>Cytophagia</taxon>
        <taxon>Cytophagales</taxon>
        <taxon>Reichenbachiellaceae</taxon>
        <taxon>Marinoscillum</taxon>
    </lineage>
</organism>
<gene>
    <name evidence="2" type="ORF">C7460_11047</name>
</gene>
<keyword evidence="3" id="KW-1185">Reference proteome</keyword>
<feature type="chain" id="PRO_5017689177" description="YD repeat-containing protein" evidence="1">
    <location>
        <begin position="20"/>
        <end position="135"/>
    </location>
</feature>
<keyword evidence="1" id="KW-0732">Signal</keyword>
<proteinExistence type="predicted"/>
<evidence type="ECO:0000313" key="2">
    <source>
        <dbReference type="EMBL" id="RED98375.1"/>
    </source>
</evidence>
<dbReference type="RefSeq" id="WP_115868333.1">
    <property type="nucleotide sequence ID" value="NZ_QREG01000010.1"/>
</dbReference>
<reference evidence="2 3" key="1">
    <citation type="submission" date="2018-07" db="EMBL/GenBank/DDBJ databases">
        <title>Genomic Encyclopedia of Type Strains, Phase IV (KMG-IV): sequencing the most valuable type-strain genomes for metagenomic binning, comparative biology and taxonomic classification.</title>
        <authorList>
            <person name="Goeker M."/>
        </authorList>
    </citation>
    <scope>NUCLEOTIDE SEQUENCE [LARGE SCALE GENOMIC DNA]</scope>
    <source>
        <strain evidence="2 3">DSM 4134</strain>
    </source>
</reference>
<evidence type="ECO:0000256" key="1">
    <source>
        <dbReference type="SAM" id="SignalP"/>
    </source>
</evidence>
<sequence length="135" mass="16094">MKPLLTLFVLLLICSYGSAQSKKTIRNKGVSVIKTYEQDIIQGEKSMLIEKEEYFDSDGELIEEKEISEKGRIKSWIKYERDGEGNVLVETHLSDGGKQELRLEYTYENGLRVEKRYYDDRDRLYKMKKYEYQYH</sequence>
<dbReference type="Proteomes" id="UP000256779">
    <property type="component" value="Unassembled WGS sequence"/>
</dbReference>
<protein>
    <recommendedName>
        <fullName evidence="4">YD repeat-containing protein</fullName>
    </recommendedName>
</protein>
<accession>A0A3D9L1X3</accession>
<dbReference type="AlphaFoldDB" id="A0A3D9L1X3"/>
<name>A0A3D9L1X3_MARFU</name>
<dbReference type="EMBL" id="QREG01000010">
    <property type="protein sequence ID" value="RED98375.1"/>
    <property type="molecule type" value="Genomic_DNA"/>
</dbReference>
<dbReference type="OrthoDB" id="9871593at2"/>
<evidence type="ECO:0000313" key="3">
    <source>
        <dbReference type="Proteomes" id="UP000256779"/>
    </source>
</evidence>
<evidence type="ECO:0008006" key="4">
    <source>
        <dbReference type="Google" id="ProtNLM"/>
    </source>
</evidence>
<comment type="caution">
    <text evidence="2">The sequence shown here is derived from an EMBL/GenBank/DDBJ whole genome shotgun (WGS) entry which is preliminary data.</text>
</comment>
<feature type="signal peptide" evidence="1">
    <location>
        <begin position="1"/>
        <end position="19"/>
    </location>
</feature>